<keyword evidence="2" id="KW-1185">Reference proteome</keyword>
<evidence type="ECO:0000313" key="3">
    <source>
        <dbReference type="RefSeq" id="XP_012575411.1"/>
    </source>
</evidence>
<feature type="compositionally biased region" description="Basic residues" evidence="1">
    <location>
        <begin position="80"/>
        <end position="90"/>
    </location>
</feature>
<name>A0A1S3EKE2_CICAR</name>
<evidence type="ECO:0000313" key="2">
    <source>
        <dbReference type="Proteomes" id="UP000087171"/>
    </source>
</evidence>
<dbReference type="Proteomes" id="UP000087171">
    <property type="component" value="Unplaced"/>
</dbReference>
<evidence type="ECO:0000256" key="1">
    <source>
        <dbReference type="SAM" id="MobiDB-lite"/>
    </source>
</evidence>
<proteinExistence type="predicted"/>
<organism evidence="2 3">
    <name type="scientific">Cicer arietinum</name>
    <name type="common">Chickpea</name>
    <name type="synonym">Garbanzo</name>
    <dbReference type="NCBI Taxonomy" id="3827"/>
    <lineage>
        <taxon>Eukaryota</taxon>
        <taxon>Viridiplantae</taxon>
        <taxon>Streptophyta</taxon>
        <taxon>Embryophyta</taxon>
        <taxon>Tracheophyta</taxon>
        <taxon>Spermatophyta</taxon>
        <taxon>Magnoliopsida</taxon>
        <taxon>eudicotyledons</taxon>
        <taxon>Gunneridae</taxon>
        <taxon>Pentapetalae</taxon>
        <taxon>rosids</taxon>
        <taxon>fabids</taxon>
        <taxon>Fabales</taxon>
        <taxon>Fabaceae</taxon>
        <taxon>Papilionoideae</taxon>
        <taxon>50 kb inversion clade</taxon>
        <taxon>NPAAA clade</taxon>
        <taxon>Hologalegina</taxon>
        <taxon>IRL clade</taxon>
        <taxon>Cicereae</taxon>
        <taxon>Cicer</taxon>
    </lineage>
</organism>
<feature type="region of interest" description="Disordered" evidence="1">
    <location>
        <begin position="73"/>
        <end position="105"/>
    </location>
</feature>
<dbReference type="AlphaFoldDB" id="A0A1S3EKE2"/>
<protein>
    <submittedName>
        <fullName evidence="3">Uncharacterized protein LOC105852996</fullName>
    </submittedName>
</protein>
<gene>
    <name evidence="3" type="primary">LOC105852996</name>
</gene>
<accession>A0A1S3EKE2</accession>
<sequence>MMANLAIIELKRNSDKVVEEIVKLERKIFPKHELIASFFFTTNSKRRPVDCCIFTLMANLPAMSCILGLLPFTLPSPSSQRRRPTKKRPISRSDSLDEIFSRDEL</sequence>
<reference evidence="3" key="1">
    <citation type="submission" date="2025-08" db="UniProtKB">
        <authorList>
            <consortium name="RefSeq"/>
        </authorList>
    </citation>
    <scope>IDENTIFICATION</scope>
    <source>
        <tissue evidence="3">Etiolated seedlings</tissue>
    </source>
</reference>
<dbReference type="RefSeq" id="XP_012575411.1">
    <property type="nucleotide sequence ID" value="XM_012719957.1"/>
</dbReference>